<proteinExistence type="predicted"/>
<dbReference type="Proteomes" id="UP001172630">
    <property type="component" value="Unassembled WGS sequence"/>
</dbReference>
<keyword evidence="1" id="KW-0472">Membrane</keyword>
<comment type="caution">
    <text evidence="2">The sequence shown here is derived from an EMBL/GenBank/DDBJ whole genome shotgun (WGS) entry which is preliminary data.</text>
</comment>
<evidence type="ECO:0000256" key="1">
    <source>
        <dbReference type="SAM" id="Phobius"/>
    </source>
</evidence>
<keyword evidence="1" id="KW-1133">Transmembrane helix</keyword>
<dbReference type="EMBL" id="JARFYN010000010">
    <property type="protein sequence ID" value="MDL2405994.1"/>
    <property type="molecule type" value="Genomic_DNA"/>
</dbReference>
<keyword evidence="1" id="KW-0812">Transmembrane</keyword>
<evidence type="ECO:0000313" key="2">
    <source>
        <dbReference type="EMBL" id="MDL2405994.1"/>
    </source>
</evidence>
<dbReference type="RefSeq" id="WP_285879019.1">
    <property type="nucleotide sequence ID" value="NZ_JARFYN010000010.1"/>
</dbReference>
<accession>A0ABT7KFN9</accession>
<organism evidence="2 3">
    <name type="scientific">Rhizobium calliandrae</name>
    <dbReference type="NCBI Taxonomy" id="1312182"/>
    <lineage>
        <taxon>Bacteria</taxon>
        <taxon>Pseudomonadati</taxon>
        <taxon>Pseudomonadota</taxon>
        <taxon>Alphaproteobacteria</taxon>
        <taxon>Hyphomicrobiales</taxon>
        <taxon>Rhizobiaceae</taxon>
        <taxon>Rhizobium/Agrobacterium group</taxon>
        <taxon>Rhizobium</taxon>
    </lineage>
</organism>
<feature type="transmembrane region" description="Helical" evidence="1">
    <location>
        <begin position="20"/>
        <end position="41"/>
    </location>
</feature>
<evidence type="ECO:0000313" key="3">
    <source>
        <dbReference type="Proteomes" id="UP001172630"/>
    </source>
</evidence>
<name>A0ABT7KFN9_9HYPH</name>
<protein>
    <submittedName>
        <fullName evidence="2">Uncharacterized protein</fullName>
    </submittedName>
</protein>
<reference evidence="2" key="1">
    <citation type="submission" date="2023-06" db="EMBL/GenBank/DDBJ databases">
        <title>Phylogenetic Diversity of Rhizobium strains.</title>
        <authorList>
            <person name="Moura F.T."/>
            <person name="Helene L.C.F."/>
            <person name="Hungria M."/>
        </authorList>
    </citation>
    <scope>NUCLEOTIDE SEQUENCE</scope>
    <source>
        <strain evidence="2">CCGE524</strain>
    </source>
</reference>
<keyword evidence="3" id="KW-1185">Reference proteome</keyword>
<gene>
    <name evidence="2" type="ORF">PY650_10020</name>
</gene>
<sequence length="57" mass="5932">MSTAKPWPQSAILDVFKDSAGALPALGNSIALGVGTALVMLPHCLIGLMRRVSVIQD</sequence>